<feature type="transmembrane region" description="Helical" evidence="1">
    <location>
        <begin position="37"/>
        <end position="54"/>
    </location>
</feature>
<sequence>MDDHVARRKRIFGLGMLVVGAVVYLVGLWPGCHTLSEKGYFFAAIVMCGFPVLIRQEHTGNGRLLSRCKSLLLLGIGMVAVGVFNLALAGALKILCLVALGVSIYGTDLYASYSDDE</sequence>
<evidence type="ECO:0000313" key="14">
    <source>
        <dbReference type="EMBL" id="EDI6667394.1"/>
    </source>
</evidence>
<dbReference type="EMBL" id="RSUA01000001">
    <property type="protein sequence ID" value="MIT47322.1"/>
    <property type="molecule type" value="Genomic_DNA"/>
</dbReference>
<keyword evidence="1" id="KW-0472">Membrane</keyword>
<dbReference type="Proteomes" id="UP000839908">
    <property type="component" value="Unassembled WGS sequence"/>
</dbReference>
<dbReference type="EMBL" id="AAKUOT010000033">
    <property type="protein sequence ID" value="ECV8762324.1"/>
    <property type="molecule type" value="Genomic_DNA"/>
</dbReference>
<evidence type="ECO:0000313" key="11">
    <source>
        <dbReference type="EMBL" id="ECV8762324.1"/>
    </source>
</evidence>
<dbReference type="EMBL" id="AAKVET010000005">
    <property type="protein sequence ID" value="ECW0640162.1"/>
    <property type="molecule type" value="Genomic_DNA"/>
</dbReference>
<feature type="transmembrane region" description="Helical" evidence="1">
    <location>
        <begin position="74"/>
        <end position="105"/>
    </location>
</feature>
<evidence type="ECO:0000313" key="4">
    <source>
        <dbReference type="EMBL" id="EBW3630402.1"/>
    </source>
</evidence>
<dbReference type="Proteomes" id="UP000839616">
    <property type="component" value="Unassembled WGS sequence"/>
</dbReference>
<dbReference type="Proteomes" id="UP000839911">
    <property type="component" value="Unassembled WGS sequence"/>
</dbReference>
<evidence type="ECO:0000313" key="22">
    <source>
        <dbReference type="Proteomes" id="UP000338496"/>
    </source>
</evidence>
<evidence type="ECO:0000313" key="19">
    <source>
        <dbReference type="EMBL" id="MLP85575.1"/>
    </source>
</evidence>
<dbReference type="AlphaFoldDB" id="A0A0D6I419"/>
<evidence type="ECO:0000313" key="18">
    <source>
        <dbReference type="EMBL" id="MIT47322.1"/>
    </source>
</evidence>
<dbReference type="RefSeq" id="WP_000340935.1">
    <property type="nucleotide sequence ID" value="NZ_AP023291.1"/>
</dbReference>
<evidence type="ECO:0000313" key="3">
    <source>
        <dbReference type="EMBL" id="AKH09288.1"/>
    </source>
</evidence>
<accession>A0A0D6I419</accession>
<reference evidence="16" key="3">
    <citation type="journal article" date="2018" name="Genome Biol.">
        <title>SKESA: strategic k-mer extension for scrupulous assemblies.</title>
        <authorList>
            <person name="Souvorov A."/>
            <person name="Agarwala R."/>
            <person name="Lipman D.J."/>
        </authorList>
    </citation>
    <scope>NUCLEOTIDE SEQUENCE</scope>
    <source>
        <strain evidence="15">Salmonella enterica</strain>
        <strain evidence="16">SSI_AA559</strain>
    </source>
</reference>
<evidence type="ECO:0000313" key="20">
    <source>
        <dbReference type="Proteomes" id="UP000034636"/>
    </source>
</evidence>
<reference evidence="3 20" key="2">
    <citation type="journal article" date="2015" name="Genome Announc.">
        <title>Complete Genome Sequencing of a Multidrug-Resistant and Human-Invasive Salmonella enterica Serovar Typhimurium Strain of the Emerging Sequence Type 213 Genotype.</title>
        <authorList>
            <person name="Calva E."/>
            <person name="Silva C."/>
            <person name="Zaidi M.B."/>
            <person name="Sanchez-Flores A."/>
            <person name="Estrada K."/>
            <person name="Silva G.G."/>
            <person name="Soto-Jimenez L.M."/>
            <person name="Wiesner M."/>
            <person name="Fernandez-Mora M."/>
            <person name="Edwards R.A."/>
            <person name="Vinuesa P."/>
        </authorList>
    </citation>
    <scope>NUCLEOTIDE SEQUENCE [LARGE SCALE GENOMIC DNA]</scope>
    <source>
        <strain evidence="3 20">YU39</strain>
    </source>
</reference>
<dbReference type="GO" id="GO:0005886">
    <property type="term" value="C:plasma membrane"/>
    <property type="evidence" value="ECO:0007669"/>
    <property type="project" value="TreeGrafter"/>
</dbReference>
<organism evidence="16">
    <name type="scientific">Salmonella typhimurium</name>
    <dbReference type="NCBI Taxonomy" id="90371"/>
    <lineage>
        <taxon>Bacteria</taxon>
        <taxon>Pseudomonadati</taxon>
        <taxon>Pseudomonadota</taxon>
        <taxon>Gammaproteobacteria</taxon>
        <taxon>Enterobacterales</taxon>
        <taxon>Enterobacteriaceae</taxon>
        <taxon>Salmonella</taxon>
    </lineage>
</organism>
<dbReference type="Pfam" id="PF05360">
    <property type="entry name" value="YiaAB"/>
    <property type="match status" value="2"/>
</dbReference>
<dbReference type="Proteomes" id="UP000839907">
    <property type="component" value="Unassembled WGS sequence"/>
</dbReference>
<dbReference type="PANTHER" id="PTHR37290:SF2">
    <property type="entry name" value="INNER MEMBRANE PROTEIN YIAB"/>
    <property type="match status" value="1"/>
</dbReference>
<dbReference type="Proteomes" id="UP000054461">
    <property type="component" value="Unassembled WGS sequence"/>
</dbReference>
<reference evidence="12" key="7">
    <citation type="submission" date="2019-09" db="EMBL/GenBank/DDBJ databases">
        <authorList>
            <consortium name="GenomeTrakr network: Whole genome sequencing for foodborne pathogen traceback"/>
        </authorList>
    </citation>
    <scope>NUCLEOTIDE SEQUENCE [LARGE SCALE GENOMIC DNA]</scope>
    <source>
        <strain evidence="12">AUSMDU00020735</strain>
        <strain evidence="8 22">VA_WGS-00080</strain>
    </source>
</reference>
<feature type="domain" description="YiaAB two helix" evidence="2">
    <location>
        <begin position="12"/>
        <end position="58"/>
    </location>
</feature>
<name>A0A0D6I419_SALTM</name>
<evidence type="ECO:0000313" key="12">
    <source>
        <dbReference type="EMBL" id="ECW0640162.1"/>
    </source>
</evidence>
<dbReference type="EMBL" id="AAIGQE010000003">
    <property type="protein sequence ID" value="ECE0294621.1"/>
    <property type="molecule type" value="Genomic_DNA"/>
</dbReference>
<evidence type="ECO:0000313" key="16">
    <source>
        <dbReference type="EMBL" id="HAD0914389.1"/>
    </source>
</evidence>
<dbReference type="EMBL" id="AAHRYM010000003">
    <property type="protein sequence ID" value="EBZ6920154.1"/>
    <property type="molecule type" value="Genomic_DNA"/>
</dbReference>
<keyword evidence="1" id="KW-1133">Transmembrane helix</keyword>
<evidence type="ECO:0000313" key="15">
    <source>
        <dbReference type="EMBL" id="HAB0971279.1"/>
    </source>
</evidence>
<dbReference type="EMBL" id="RVDJ01000007">
    <property type="protein sequence ID" value="MLP85575.1"/>
    <property type="molecule type" value="Genomic_DNA"/>
</dbReference>
<dbReference type="EMBL" id="DAAFPQ010000007">
    <property type="protein sequence ID" value="HAB0971279.1"/>
    <property type="molecule type" value="Genomic_DNA"/>
</dbReference>
<evidence type="ECO:0000313" key="8">
    <source>
        <dbReference type="EMBL" id="ECE0294621.1"/>
    </source>
</evidence>
<dbReference type="GO" id="GO:0006974">
    <property type="term" value="P:DNA damage response"/>
    <property type="evidence" value="ECO:0007669"/>
    <property type="project" value="TreeGrafter"/>
</dbReference>
<dbReference type="PANTHER" id="PTHR37290">
    <property type="entry name" value="INNER MEMBRANE PROTEIN YIAA-RELATED"/>
    <property type="match status" value="1"/>
</dbReference>
<feature type="transmembrane region" description="Helical" evidence="1">
    <location>
        <begin position="12"/>
        <end position="31"/>
    </location>
</feature>
<dbReference type="EMBL" id="JYVU01000042">
    <property type="protein sequence ID" value="KTZ09679.1"/>
    <property type="molecule type" value="Genomic_DNA"/>
</dbReference>
<evidence type="ECO:0000313" key="9">
    <source>
        <dbReference type="EMBL" id="ECF1541798.1"/>
    </source>
</evidence>
<dbReference type="EMBL" id="AAHNIA010000018">
    <property type="protein sequence ID" value="EBY1702511.1"/>
    <property type="molecule type" value="Genomic_DNA"/>
</dbReference>
<dbReference type="EMBL" id="AAKRET010000008">
    <property type="protein sequence ID" value="ECU8353926.1"/>
    <property type="molecule type" value="Genomic_DNA"/>
</dbReference>
<dbReference type="Proteomes" id="UP000338496">
    <property type="component" value="Unassembled WGS sequence"/>
</dbReference>
<dbReference type="EMBL" id="CP011428">
    <property type="protein sequence ID" value="AKH09288.1"/>
    <property type="molecule type" value="Genomic_DNA"/>
</dbReference>
<dbReference type="EMBL" id="AAHIDF010000031">
    <property type="protein sequence ID" value="EBW3630402.1"/>
    <property type="molecule type" value="Genomic_DNA"/>
</dbReference>
<evidence type="ECO:0000256" key="1">
    <source>
        <dbReference type="SAM" id="Phobius"/>
    </source>
</evidence>
<reference evidence="16" key="6">
    <citation type="submission" date="2019-08" db="EMBL/GenBank/DDBJ databases">
        <authorList>
            <consortium name="NCBI Pathogen Detection Project"/>
        </authorList>
    </citation>
    <scope>NUCLEOTIDE SEQUENCE</scope>
    <source>
        <strain evidence="15">Salmonella enterica</strain>
        <strain evidence="16">SSI_AA559</strain>
    </source>
</reference>
<feature type="domain" description="YiaAB two helix" evidence="2">
    <location>
        <begin position="67"/>
        <end position="116"/>
    </location>
</feature>
<dbReference type="EMBL" id="AAIKGB010000001">
    <property type="protein sequence ID" value="ECF1541798.1"/>
    <property type="molecule type" value="Genomic_DNA"/>
</dbReference>
<reference evidence="10" key="5">
    <citation type="submission" date="2018-08" db="EMBL/GenBank/DDBJ databases">
        <authorList>
            <consortium name="PulseNet: The National Subtyping Network for Foodborne Disease Surveillance"/>
            <person name="Tarr C.L."/>
            <person name="Trees E."/>
            <person name="Katz L.S."/>
            <person name="Carleton-Romer H.A."/>
            <person name="Stroika S."/>
            <person name="Kucerova Z."/>
            <person name="Roache K.F."/>
            <person name="Sabol A.L."/>
            <person name="Besser J."/>
            <person name="Gerner-Smidt P."/>
        </authorList>
    </citation>
    <scope>NUCLEOTIDE SEQUENCE [LARGE SCALE GENOMIC DNA]</scope>
    <source>
        <strain evidence="10">PNUSAS008736</strain>
        <strain evidence="14">PNUSAS016739</strain>
    </source>
</reference>
<dbReference type="EMBL" id="AAMLUT010000034">
    <property type="protein sequence ID" value="EDI6667394.1"/>
    <property type="molecule type" value="Genomic_DNA"/>
</dbReference>
<dbReference type="Proteomes" id="UP000839915">
    <property type="component" value="Unassembled WGS sequence"/>
</dbReference>
<dbReference type="EMBL" id="AAHIPE010000005">
    <property type="protein sequence ID" value="EBW5462206.1"/>
    <property type="molecule type" value="Genomic_DNA"/>
</dbReference>
<reference evidence="17 21" key="1">
    <citation type="submission" date="2014-09" db="EMBL/GenBank/DDBJ databases">
        <title>Salmonella Genotype and Phenotype Association.</title>
        <authorList>
            <person name="Chen Y."/>
            <person name="Folster J."/>
            <person name="Ayers S."/>
            <person name="Kabera C."/>
            <person name="Li C."/>
            <person name="Mukherjee S."/>
            <person name="Lam C."/>
            <person name="Zhao S."/>
            <person name="McDermott P."/>
        </authorList>
    </citation>
    <scope>NUCLEOTIDE SEQUENCE [LARGE SCALE GENOMIC DNA]</scope>
    <source>
        <strain evidence="17 21">CVM N32045</strain>
    </source>
</reference>
<evidence type="ECO:0000313" key="13">
    <source>
        <dbReference type="EMBL" id="ECY5341735.1"/>
    </source>
</evidence>
<dbReference type="OMA" id="GLWPACH"/>
<dbReference type="KEGG" id="seni:CY43_18990"/>
<dbReference type="InterPro" id="IPR008024">
    <property type="entry name" value="YiaAB"/>
</dbReference>
<dbReference type="Proteomes" id="UP000839595">
    <property type="component" value="Unassembled WGS sequence"/>
</dbReference>
<dbReference type="eggNOG" id="COG4682">
    <property type="taxonomic scope" value="Bacteria"/>
</dbReference>
<dbReference type="Proteomes" id="UP000034636">
    <property type="component" value="Chromosome"/>
</dbReference>
<dbReference type="Proteomes" id="UP000839914">
    <property type="component" value="Unassembled WGS sequence"/>
</dbReference>
<evidence type="ECO:0000313" key="5">
    <source>
        <dbReference type="EMBL" id="EBW5462206.1"/>
    </source>
</evidence>
<gene>
    <name evidence="3" type="primary">yiaB</name>
    <name evidence="11" type="ORF">AAB27_15620</name>
    <name evidence="18" type="ORF">AU613_00210</name>
    <name evidence="13" type="ORF">AVC05_10835</name>
    <name evidence="10" type="ORF">B1P38_10045</name>
    <name evidence="8" type="ORF">CE70_05335</name>
    <name evidence="14" type="ORF">CFF59_19310</name>
    <name evidence="17" type="ORF">DD95_16915</name>
    <name evidence="4" type="ORF">DPF41_20305</name>
    <name evidence="5" type="ORF">DPS76_07035</name>
    <name evidence="19" type="ORF">DRM14_09620</name>
    <name evidence="6" type="ORF">DU071_11300</name>
    <name evidence="9" type="ORF">E0935_00815</name>
    <name evidence="7" type="ORF">EER35_04005</name>
    <name evidence="12" type="ORF">F3R12_09915</name>
    <name evidence="15" type="ORF">GB466_11975</name>
    <name evidence="16" type="ORF">GTH73_05535</name>
    <name evidence="3" type="ORF">SE14_03880</name>
</gene>
<evidence type="ECO:0000313" key="21">
    <source>
        <dbReference type="Proteomes" id="UP000054461"/>
    </source>
</evidence>
<dbReference type="InterPro" id="IPR038972">
    <property type="entry name" value="YiaA-like"/>
</dbReference>
<dbReference type="EMBL" id="DAANPE010000002">
    <property type="protein sequence ID" value="HAD0914389.1"/>
    <property type="molecule type" value="Genomic_DNA"/>
</dbReference>
<dbReference type="Proteomes" id="UP000839581">
    <property type="component" value="Unassembled WGS sequence"/>
</dbReference>
<dbReference type="Proteomes" id="UP000885258">
    <property type="component" value="Unassembled WGS sequence"/>
</dbReference>
<keyword evidence="1" id="KW-0812">Transmembrane</keyword>
<evidence type="ECO:0000313" key="7">
    <source>
        <dbReference type="EMBL" id="EBZ6920154.1"/>
    </source>
</evidence>
<reference evidence="6" key="4">
    <citation type="submission" date="2018-07" db="EMBL/GenBank/DDBJ databases">
        <authorList>
            <person name="Ashton P.M."/>
            <person name="Dallman T."/>
            <person name="Nair S."/>
            <person name="De Pinna E."/>
            <person name="Peters T."/>
            <person name="Grant K."/>
        </authorList>
    </citation>
    <scope>NUCLEOTIDE SEQUENCE [LARGE SCALE GENOMIC DNA]</scope>
    <source>
        <strain evidence="4">231108</strain>
        <strain evidence="9">265852</strain>
        <strain evidence="18">29290</strain>
        <strain evidence="6">356083</strain>
        <strain evidence="5">422529</strain>
        <strain evidence="19">425567</strain>
        <strain evidence="13">43916</strain>
        <strain evidence="7">632340</strain>
        <strain evidence="11">86846</strain>
    </source>
</reference>
<accession>A0A0F7JCV9</accession>
<protein>
    <submittedName>
        <fullName evidence="3 17">Membrane protein</fullName>
    </submittedName>
</protein>
<dbReference type="PATRIC" id="fig|59201.124.peg.330"/>
<dbReference type="Proteomes" id="UP000839617">
    <property type="component" value="Unassembled WGS sequence"/>
</dbReference>
<evidence type="ECO:0000313" key="6">
    <source>
        <dbReference type="EMBL" id="EBY1702511.1"/>
    </source>
</evidence>
<evidence type="ECO:0000259" key="2">
    <source>
        <dbReference type="Pfam" id="PF05360"/>
    </source>
</evidence>
<dbReference type="Proteomes" id="UP000839909">
    <property type="component" value="Unassembled WGS sequence"/>
</dbReference>
<dbReference type="EMBL" id="AALDNI010000020">
    <property type="protein sequence ID" value="ECY5341735.1"/>
    <property type="molecule type" value="Genomic_DNA"/>
</dbReference>
<evidence type="ECO:0000313" key="10">
    <source>
        <dbReference type="EMBL" id="ECU8353926.1"/>
    </source>
</evidence>
<evidence type="ECO:0000313" key="17">
    <source>
        <dbReference type="EMBL" id="KTZ09679.1"/>
    </source>
</evidence>
<dbReference type="Proteomes" id="UP000885385">
    <property type="component" value="Unassembled WGS sequence"/>
</dbReference>
<proteinExistence type="predicted"/>